<comment type="caution">
    <text evidence="3">The sequence shown here is derived from an EMBL/GenBank/DDBJ whole genome shotgun (WGS) entry which is preliminary data.</text>
</comment>
<dbReference type="PROSITE" id="PS50181">
    <property type="entry name" value="FBOX"/>
    <property type="match status" value="1"/>
</dbReference>
<feature type="domain" description="F-box" evidence="2">
    <location>
        <begin position="55"/>
        <end position="104"/>
    </location>
</feature>
<protein>
    <recommendedName>
        <fullName evidence="2">F-box domain-containing protein</fullName>
    </recommendedName>
</protein>
<evidence type="ECO:0000259" key="2">
    <source>
        <dbReference type="PROSITE" id="PS50181"/>
    </source>
</evidence>
<dbReference type="InterPro" id="IPR001810">
    <property type="entry name" value="F-box_dom"/>
</dbReference>
<dbReference type="SUPFAM" id="SSF81383">
    <property type="entry name" value="F-box domain"/>
    <property type="match status" value="1"/>
</dbReference>
<keyword evidence="4" id="KW-1185">Reference proteome</keyword>
<dbReference type="CDD" id="cd09917">
    <property type="entry name" value="F-box_SF"/>
    <property type="match status" value="1"/>
</dbReference>
<feature type="region of interest" description="Disordered" evidence="1">
    <location>
        <begin position="1"/>
        <end position="53"/>
    </location>
</feature>
<dbReference type="Proteomes" id="UP001385951">
    <property type="component" value="Unassembled WGS sequence"/>
</dbReference>
<evidence type="ECO:0000313" key="4">
    <source>
        <dbReference type="Proteomes" id="UP001385951"/>
    </source>
</evidence>
<name>A0AAW0GEA3_9APHY</name>
<feature type="compositionally biased region" description="Polar residues" evidence="1">
    <location>
        <begin position="15"/>
        <end position="28"/>
    </location>
</feature>
<proteinExistence type="predicted"/>
<evidence type="ECO:0000256" key="1">
    <source>
        <dbReference type="SAM" id="MobiDB-lite"/>
    </source>
</evidence>
<accession>A0AAW0GEA3</accession>
<dbReference type="EMBL" id="JASBNA010000007">
    <property type="protein sequence ID" value="KAK7689882.1"/>
    <property type="molecule type" value="Genomic_DNA"/>
</dbReference>
<gene>
    <name evidence="3" type="ORF">QCA50_006521</name>
</gene>
<dbReference type="AlphaFoldDB" id="A0AAW0GEA3"/>
<sequence length="673" mass="77868">MPRESKRQRTVLGEVSSTVDTASQQSTADTDHEPETSSVVTTKPKRNVRGRRGALQSLPEMPIDILIEVLCQLRPVDLLHLSRTTKAFRNLLMVRSSAYIWKEARENVPDLPEPFPGMSEPVYASLCFEPVCTLCFKSGVRDVIWNFRARLCPDCKESKTGDCYDLRTVTLGTSHASIPQMAARVLIMSDGQHAFLISEAISLREAWDELSDEEEKTKFMEDNAKRVEELETHATLCSIWFEALKTGRAEELKEIRKQRYTDIITKLKELGYAEDVDWLEERRSFRTSDQFEKLPAVRQSKPLTARTWQKISPEIIEYIVTKVQPERLQAKYETILERRIPLLKKVTATHARPYRNIFPTAKYLAHLPEFRAILDPSINDVDPTVESFDLLWSRIPDILVSWRAGVQKKTDECIRNRLEGLPSDIPLGDLVLTHSFECKNCRQIIQNSGCALGLHMHNCQAPMSFTLDDMYDEILSRLGFDDWNQWTYMLCSPYALEVLEACGRDRLATTRELDRLDPRFICKSLSCQERGVQTVHNWRDAIFHLMEHRRATDTPCELELFPEEKSRKLATLDLVADRCYKNTMYMLPIWYCYHCEAHKRAMGDIVMHLEEIHHLCMPSENDLFPDPDRPHIMKTVYVVPDNYKDDVESLPLDIRVALEHGRAMFEGEFCFTI</sequence>
<feature type="compositionally biased region" description="Basic residues" evidence="1">
    <location>
        <begin position="43"/>
        <end position="52"/>
    </location>
</feature>
<dbReference type="InterPro" id="IPR036047">
    <property type="entry name" value="F-box-like_dom_sf"/>
</dbReference>
<evidence type="ECO:0000313" key="3">
    <source>
        <dbReference type="EMBL" id="KAK7689882.1"/>
    </source>
</evidence>
<organism evidence="3 4">
    <name type="scientific">Cerrena zonata</name>
    <dbReference type="NCBI Taxonomy" id="2478898"/>
    <lineage>
        <taxon>Eukaryota</taxon>
        <taxon>Fungi</taxon>
        <taxon>Dikarya</taxon>
        <taxon>Basidiomycota</taxon>
        <taxon>Agaricomycotina</taxon>
        <taxon>Agaricomycetes</taxon>
        <taxon>Polyporales</taxon>
        <taxon>Cerrenaceae</taxon>
        <taxon>Cerrena</taxon>
    </lineage>
</organism>
<reference evidence="3 4" key="1">
    <citation type="submission" date="2022-09" db="EMBL/GenBank/DDBJ databases">
        <authorList>
            <person name="Palmer J.M."/>
        </authorList>
    </citation>
    <scope>NUCLEOTIDE SEQUENCE [LARGE SCALE GENOMIC DNA]</scope>
    <source>
        <strain evidence="3 4">DSM 7382</strain>
    </source>
</reference>
<dbReference type="Pfam" id="PF00646">
    <property type="entry name" value="F-box"/>
    <property type="match status" value="1"/>
</dbReference>